<sequence length="244" mass="27432">MPERESPAGDAAFASTQWSIVLASRPDATDRPAALQSLCSAYWLPVYSYLRRRNFSPADAEDLTQGFFAYVIESDFLTRPDPARGRFRGYLVGALKHFLGQHFERALAQKRGGRVRFVDWSTLDAEREFAAADQPQLDPSEAYEKTWALTLLHRALQQLEAEQIAAGRQRVFTVLRAFLSATPTRGDYDAAALALGTSRTNVAVWVHRLNHRYAELVKLEVAATVRSPDDIAAEMQHLLQALRR</sequence>
<dbReference type="Proteomes" id="UP000825051">
    <property type="component" value="Chromosome"/>
</dbReference>
<dbReference type="RefSeq" id="WP_220161253.1">
    <property type="nucleotide sequence ID" value="NZ_CP080507.1"/>
</dbReference>
<dbReference type="GO" id="GO:0003700">
    <property type="term" value="F:DNA-binding transcription factor activity"/>
    <property type="evidence" value="ECO:0007669"/>
    <property type="project" value="InterPro"/>
</dbReference>
<dbReference type="AlphaFoldDB" id="A0A8F9TS12"/>
<dbReference type="Gene3D" id="1.10.1740.10">
    <property type="match status" value="1"/>
</dbReference>
<protein>
    <submittedName>
        <fullName evidence="1">Sigma-70 family RNA polymerase sigma factor</fullName>
    </submittedName>
</protein>
<gene>
    <name evidence="1" type="ORF">K0B96_12625</name>
</gene>
<evidence type="ECO:0000313" key="1">
    <source>
        <dbReference type="EMBL" id="QYM78149.1"/>
    </source>
</evidence>
<organism evidence="1 2">
    <name type="scientific">Horticoccus luteus</name>
    <dbReference type="NCBI Taxonomy" id="2862869"/>
    <lineage>
        <taxon>Bacteria</taxon>
        <taxon>Pseudomonadati</taxon>
        <taxon>Verrucomicrobiota</taxon>
        <taxon>Opitutia</taxon>
        <taxon>Opitutales</taxon>
        <taxon>Opitutaceae</taxon>
        <taxon>Horticoccus</taxon>
    </lineage>
</organism>
<dbReference type="KEGG" id="ole:K0B96_12625"/>
<reference evidence="1" key="1">
    <citation type="submission" date="2021-08" db="EMBL/GenBank/DDBJ databases">
        <title>Genome of a novel bacterium of the phylum Verrucomicrobia, Oleiharenicola sp. KSB-15.</title>
        <authorList>
            <person name="Chung J.-H."/>
            <person name="Ahn J.-H."/>
            <person name="Yoon Y."/>
            <person name="Kim D.-Y."/>
            <person name="An S.-H."/>
            <person name="Park I."/>
            <person name="Yeon J."/>
        </authorList>
    </citation>
    <scope>NUCLEOTIDE SEQUENCE</scope>
    <source>
        <strain evidence="1">KSB-15</strain>
    </source>
</reference>
<dbReference type="EMBL" id="CP080507">
    <property type="protein sequence ID" value="QYM78149.1"/>
    <property type="molecule type" value="Genomic_DNA"/>
</dbReference>
<proteinExistence type="predicted"/>
<dbReference type="GO" id="GO:0006352">
    <property type="term" value="P:DNA-templated transcription initiation"/>
    <property type="evidence" value="ECO:0007669"/>
    <property type="project" value="InterPro"/>
</dbReference>
<evidence type="ECO:0000313" key="2">
    <source>
        <dbReference type="Proteomes" id="UP000825051"/>
    </source>
</evidence>
<dbReference type="InterPro" id="IPR013325">
    <property type="entry name" value="RNA_pol_sigma_r2"/>
</dbReference>
<keyword evidence="2" id="KW-1185">Reference proteome</keyword>
<dbReference type="SUPFAM" id="SSF88946">
    <property type="entry name" value="Sigma2 domain of RNA polymerase sigma factors"/>
    <property type="match status" value="1"/>
</dbReference>
<name>A0A8F9TS12_9BACT</name>
<accession>A0A8F9TS12</accession>